<reference evidence="1 2" key="1">
    <citation type="submission" date="2019-02" db="EMBL/GenBank/DDBJ databases">
        <title>Genome sequencing of the rare red list fungi Phlebia centrifuga.</title>
        <authorList>
            <person name="Buettner E."/>
            <person name="Kellner H."/>
        </authorList>
    </citation>
    <scope>NUCLEOTIDE SEQUENCE [LARGE SCALE GENOMIC DNA]</scope>
    <source>
        <strain evidence="1 2">DSM 108282</strain>
    </source>
</reference>
<dbReference type="Proteomes" id="UP000309038">
    <property type="component" value="Unassembled WGS sequence"/>
</dbReference>
<dbReference type="PANTHER" id="PTHR33096">
    <property type="entry name" value="CXC2 DOMAIN-CONTAINING PROTEIN"/>
    <property type="match status" value="1"/>
</dbReference>
<dbReference type="PANTHER" id="PTHR33096:SF1">
    <property type="entry name" value="CXC1-LIKE CYSTEINE CLUSTER ASSOCIATED WITH KDZ TRANSPOSASES DOMAIN-CONTAINING PROTEIN"/>
    <property type="match status" value="1"/>
</dbReference>
<protein>
    <recommendedName>
        <fullName evidence="3">CxC1-like cysteine cluster associated with KDZ transposases domain-containing protein</fullName>
    </recommendedName>
</protein>
<comment type="caution">
    <text evidence="1">The sequence shown here is derived from an EMBL/GenBank/DDBJ whole genome shotgun (WGS) entry which is preliminary data.</text>
</comment>
<organism evidence="1 2">
    <name type="scientific">Hermanssonia centrifuga</name>
    <dbReference type="NCBI Taxonomy" id="98765"/>
    <lineage>
        <taxon>Eukaryota</taxon>
        <taxon>Fungi</taxon>
        <taxon>Dikarya</taxon>
        <taxon>Basidiomycota</taxon>
        <taxon>Agaricomycotina</taxon>
        <taxon>Agaricomycetes</taxon>
        <taxon>Polyporales</taxon>
        <taxon>Meruliaceae</taxon>
        <taxon>Hermanssonia</taxon>
    </lineage>
</organism>
<evidence type="ECO:0000313" key="2">
    <source>
        <dbReference type="Proteomes" id="UP000309038"/>
    </source>
</evidence>
<keyword evidence="2" id="KW-1185">Reference proteome</keyword>
<dbReference type="AlphaFoldDB" id="A0A4V6S0T4"/>
<sequence length="1015" mass="114579">MKRHAGAPYRPWIGWISLPAESNLKSYGQIAQITSHQGSVPALSRVPSRPHGRRALSRLVGPFPPSFSQSGLLSRVPARITLVDSPRFPRPLLAVWYIGKAVWYVNKAALSSMSGKRKALSAAVNIRYGRRSRYGLTASRNVTLNPTGTQKALEEAAKRERMASLSQAQRDILHGTHAADDEGQRFDVDDAQTFPVLSAGDEGNFISHAGGEFQLCEELLQELTVPARMDMRTCRDRVHLRNLAWAEQMNSLVDSYLVWNSYTECGGLEQSTSGRSIEVKVVEFFATTVLSVLVDEPNDTPNTALAKLGYLGTAPRNPGLAIGFQVLEAYRQLHRVCPKLSIYGQVKALCHLHKQPFRRSLVEEFSMTFDVYLEILHRVEQRVNSALRRDAPDWRLRNVCAPCMYTLVGEPELPLSLLCEMDGNSSLKLIDSAICFGSPRTDERTFRSDVWITPEEVDQFKDEAVSAEKAAPVDDNDLNTEWEDVGSGNLDDCVSRWRSAAPEARKRMFPLFAVAGIFSSYCKHGHPLVACDMIRSGELLMKVFGKRIGLAYDVGCDLYKTLMNSSLGERAKELELRLIVPAFHGHAHNRLCQLLWHPMYIIASIWYTPVNSIPPPSSYRATLGLSEDAADLEVLSAKLGTTAEDYERDVVQERLYLENLKSEPPEVSTKLDYLDALQDLNEARHSAHNAHIAFQNLNHDIQHKGLKGTAITAVKNRYRNSWKKLNRMEEHAYALEEQLGLEDRWEPGSQEYSDAFEELTLRKYWLALDRLERLVVQRLLELSKLGMNGLGYKLREKIGKALRTRAEAIRKALDEYNKQAALLKPPHQKLQWTQLVVMSTVGEFDVLRNARQDIRQLAWAQPSRREATRLYFNIKRAQEEIVRSNLEVRRLLTAMFDEHVNFYRAISTHIITNPLLAWELSARWTERDLVNGVLAKRLRQIGELTGFTGTLTVGQREGRDSLLAVGVPLPAWAMATTSADASEGDEEANNHSEVIEPIEGEQVEDFVEYIDRLTL</sequence>
<gene>
    <name evidence="1" type="ORF">EW026_g8071</name>
</gene>
<dbReference type="EMBL" id="SGPJ01000796">
    <property type="protein sequence ID" value="THG93052.1"/>
    <property type="molecule type" value="Genomic_DNA"/>
</dbReference>
<evidence type="ECO:0008006" key="3">
    <source>
        <dbReference type="Google" id="ProtNLM"/>
    </source>
</evidence>
<dbReference type="Pfam" id="PF18758">
    <property type="entry name" value="KDZ"/>
    <property type="match status" value="1"/>
</dbReference>
<accession>A0A4V6S0T4</accession>
<dbReference type="InterPro" id="IPR040521">
    <property type="entry name" value="KDZ"/>
</dbReference>
<evidence type="ECO:0000313" key="1">
    <source>
        <dbReference type="EMBL" id="THG93052.1"/>
    </source>
</evidence>
<name>A0A4V6S0T4_9APHY</name>
<proteinExistence type="predicted"/>